<evidence type="ECO:0000256" key="2">
    <source>
        <dbReference type="SAM" id="MobiDB-lite"/>
    </source>
</evidence>
<gene>
    <name evidence="3" type="ORF">DIURU_005794</name>
</gene>
<reference evidence="3 4" key="1">
    <citation type="submission" date="2019-07" db="EMBL/GenBank/DDBJ databases">
        <title>Genome assembly of two rare yeast pathogens: Diutina rugosa and Trichomonascus ciferrii.</title>
        <authorList>
            <person name="Mixao V."/>
            <person name="Saus E."/>
            <person name="Hansen A."/>
            <person name="Lass-Flor C."/>
            <person name="Gabaldon T."/>
        </authorList>
    </citation>
    <scope>NUCLEOTIDE SEQUENCE [LARGE SCALE GENOMIC DNA]</scope>
    <source>
        <strain evidence="3 4">CBS 613</strain>
    </source>
</reference>
<dbReference type="EMBL" id="SWFT01000165">
    <property type="protein sequence ID" value="KAA8896422.1"/>
    <property type="molecule type" value="Genomic_DNA"/>
</dbReference>
<dbReference type="OrthoDB" id="5877028at2759"/>
<evidence type="ECO:0000256" key="1">
    <source>
        <dbReference type="SAM" id="Coils"/>
    </source>
</evidence>
<name>A0A642UBX7_DIURU</name>
<sequence length="256" mass="29801">MDYSHLSREELIAKLQEADNVIISLDATLDEAIRHEEEAAKLEQQLASANRDLVTLKREHETALAKIYSLTKEKNHMVETHQNEVGQLNNEIRQLRHQLVSVETINVDFETHDRLLEDKLTTATEFNNELLEKIAMLESEVERDRRRFTEQQLQMTDYQIETRELRKQVRQFEEERKLYVNEGDPDMSLVSIARVLDEGPPSPQFAQDGFGKSGRRKSMVKSISQDVHAYLRGREGMKPSKSSKQLHEFIKQESVK</sequence>
<dbReference type="RefSeq" id="XP_034009401.1">
    <property type="nucleotide sequence ID" value="XM_034158815.1"/>
</dbReference>
<organism evidence="3 4">
    <name type="scientific">Diutina rugosa</name>
    <name type="common">Yeast</name>
    <name type="synonym">Candida rugosa</name>
    <dbReference type="NCBI Taxonomy" id="5481"/>
    <lineage>
        <taxon>Eukaryota</taxon>
        <taxon>Fungi</taxon>
        <taxon>Dikarya</taxon>
        <taxon>Ascomycota</taxon>
        <taxon>Saccharomycotina</taxon>
        <taxon>Pichiomycetes</taxon>
        <taxon>Debaryomycetaceae</taxon>
        <taxon>Diutina</taxon>
    </lineage>
</organism>
<dbReference type="OMA" id="HMVETHQ"/>
<evidence type="ECO:0000313" key="4">
    <source>
        <dbReference type="Proteomes" id="UP000449547"/>
    </source>
</evidence>
<feature type="coiled-coil region" evidence="1">
    <location>
        <begin position="25"/>
        <end position="182"/>
    </location>
</feature>
<keyword evidence="1" id="KW-0175">Coiled coil</keyword>
<dbReference type="Proteomes" id="UP000449547">
    <property type="component" value="Unassembled WGS sequence"/>
</dbReference>
<proteinExistence type="predicted"/>
<feature type="region of interest" description="Disordered" evidence="2">
    <location>
        <begin position="231"/>
        <end position="256"/>
    </location>
</feature>
<dbReference type="GeneID" id="54784445"/>
<comment type="caution">
    <text evidence="3">The sequence shown here is derived from an EMBL/GenBank/DDBJ whole genome shotgun (WGS) entry which is preliminary data.</text>
</comment>
<protein>
    <submittedName>
        <fullName evidence="3">Uncharacterized protein</fullName>
    </submittedName>
</protein>
<accession>A0A642UBX7</accession>
<dbReference type="Gene3D" id="6.10.250.1080">
    <property type="match status" value="1"/>
</dbReference>
<evidence type="ECO:0000313" key="3">
    <source>
        <dbReference type="EMBL" id="KAA8896422.1"/>
    </source>
</evidence>
<dbReference type="AlphaFoldDB" id="A0A642UBX7"/>
<keyword evidence="4" id="KW-1185">Reference proteome</keyword>
<dbReference type="VEuPathDB" id="FungiDB:DIURU_005794"/>
<feature type="compositionally biased region" description="Basic and acidic residues" evidence="2">
    <location>
        <begin position="245"/>
        <end position="256"/>
    </location>
</feature>